<dbReference type="EMBL" id="HF935218">
    <property type="protein sequence ID" value="CCX04869.1"/>
    <property type="molecule type" value="Genomic_DNA"/>
</dbReference>
<sequence length="186" mass="21598">MSDRLPTDDEWSKSTDEEWSSSTDEDYDWEAMVQEVAPSDENTQISPGQHALWDCVPQFPDWMKKKLESPFPLEKLPSEILYIILQHMINEDYESIQALKTPRYSGIKICHRCRGPWDSLYGLLPNIFYAAPQVLAFSQLSKFTRELVINEAKLNPKIKEIMTVSHSVIKNHNLTFNMRHKLGDVL</sequence>
<accession>U4KZ00</accession>
<protein>
    <recommendedName>
        <fullName evidence="4">F-box domain-containing protein</fullName>
    </recommendedName>
</protein>
<reference evidence="2 3" key="1">
    <citation type="journal article" date="2013" name="PLoS Genet.">
        <title>The genome and development-dependent transcriptomes of Pyronema confluens: a window into fungal evolution.</title>
        <authorList>
            <person name="Traeger S."/>
            <person name="Altegoer F."/>
            <person name="Freitag M."/>
            <person name="Gabaldon T."/>
            <person name="Kempken F."/>
            <person name="Kumar A."/>
            <person name="Marcet-Houben M."/>
            <person name="Poggeler S."/>
            <person name="Stajich J.E."/>
            <person name="Nowrousian M."/>
        </authorList>
    </citation>
    <scope>NUCLEOTIDE SEQUENCE [LARGE SCALE GENOMIC DNA]</scope>
    <source>
        <strain evidence="3">CBS 100304</strain>
        <tissue evidence="2">Vegetative mycelium</tissue>
    </source>
</reference>
<name>U4KZ00_PYROM</name>
<organism evidence="2 3">
    <name type="scientific">Pyronema omphalodes (strain CBS 100304)</name>
    <name type="common">Pyronema confluens</name>
    <dbReference type="NCBI Taxonomy" id="1076935"/>
    <lineage>
        <taxon>Eukaryota</taxon>
        <taxon>Fungi</taxon>
        <taxon>Dikarya</taxon>
        <taxon>Ascomycota</taxon>
        <taxon>Pezizomycotina</taxon>
        <taxon>Pezizomycetes</taxon>
        <taxon>Pezizales</taxon>
        <taxon>Pyronemataceae</taxon>
        <taxon>Pyronema</taxon>
    </lineage>
</organism>
<feature type="region of interest" description="Disordered" evidence="1">
    <location>
        <begin position="1"/>
        <end position="26"/>
    </location>
</feature>
<proteinExistence type="predicted"/>
<dbReference type="AlphaFoldDB" id="U4KZ00"/>
<evidence type="ECO:0000313" key="2">
    <source>
        <dbReference type="EMBL" id="CCX04869.1"/>
    </source>
</evidence>
<evidence type="ECO:0008006" key="4">
    <source>
        <dbReference type="Google" id="ProtNLM"/>
    </source>
</evidence>
<evidence type="ECO:0000313" key="3">
    <source>
        <dbReference type="Proteomes" id="UP000018144"/>
    </source>
</evidence>
<keyword evidence="3" id="KW-1185">Reference proteome</keyword>
<gene>
    <name evidence="2" type="ORF">PCON_03851</name>
</gene>
<feature type="compositionally biased region" description="Basic and acidic residues" evidence="1">
    <location>
        <begin position="1"/>
        <end position="16"/>
    </location>
</feature>
<feature type="compositionally biased region" description="Acidic residues" evidence="1">
    <location>
        <begin position="17"/>
        <end position="26"/>
    </location>
</feature>
<evidence type="ECO:0000256" key="1">
    <source>
        <dbReference type="SAM" id="MobiDB-lite"/>
    </source>
</evidence>
<dbReference type="Proteomes" id="UP000018144">
    <property type="component" value="Unassembled WGS sequence"/>
</dbReference>